<name>A0ABU3LFT2_9FLAO</name>
<dbReference type="RefSeq" id="WP_349241848.1">
    <property type="nucleotide sequence ID" value="NZ_JAVTTO010000003.1"/>
</dbReference>
<proteinExistence type="predicted"/>
<keyword evidence="1" id="KW-0812">Transmembrane</keyword>
<keyword evidence="3" id="KW-1185">Reference proteome</keyword>
<accession>A0ABU3LFT2</accession>
<dbReference type="EMBL" id="JAVTTO010000003">
    <property type="protein sequence ID" value="MDT7832589.1"/>
    <property type="molecule type" value="Genomic_DNA"/>
</dbReference>
<evidence type="ECO:0008006" key="4">
    <source>
        <dbReference type="Google" id="ProtNLM"/>
    </source>
</evidence>
<feature type="transmembrane region" description="Helical" evidence="1">
    <location>
        <begin position="196"/>
        <end position="216"/>
    </location>
</feature>
<evidence type="ECO:0000256" key="1">
    <source>
        <dbReference type="SAM" id="Phobius"/>
    </source>
</evidence>
<protein>
    <recommendedName>
        <fullName evidence="4">Class I SAM-dependent methyltransferase</fullName>
    </recommendedName>
</protein>
<feature type="transmembrane region" description="Helical" evidence="1">
    <location>
        <begin position="168"/>
        <end position="190"/>
    </location>
</feature>
<evidence type="ECO:0000313" key="3">
    <source>
        <dbReference type="Proteomes" id="UP001257277"/>
    </source>
</evidence>
<organism evidence="2 3">
    <name type="scientific">Asprobacillus argus</name>
    <dbReference type="NCBI Taxonomy" id="3076534"/>
    <lineage>
        <taxon>Bacteria</taxon>
        <taxon>Pseudomonadati</taxon>
        <taxon>Bacteroidota</taxon>
        <taxon>Flavobacteriia</taxon>
        <taxon>Flavobacteriales</taxon>
        <taxon>Flavobacteriaceae</taxon>
        <taxon>Asprobacillus</taxon>
    </lineage>
</organism>
<dbReference type="Proteomes" id="UP001257277">
    <property type="component" value="Unassembled WGS sequence"/>
</dbReference>
<evidence type="ECO:0000313" key="2">
    <source>
        <dbReference type="EMBL" id="MDT7832589.1"/>
    </source>
</evidence>
<sequence>MKRIQLFEFEDHSWFPDWIRSCMTNLLVVMHKLMGTKEVLVHLLSDVKKRHNFTQIVDLGSGSGGIMPEVIRSLNDQNSASSIDLLLTDLHPNKKAIHHINTSGQPNTKYNETPIDATQLTNTPKGLKTMINSFHHMPPKKAKMILQSAQENKQAILIYEMAENKMPLALWWLLLPISLAIVFIMALILTPFSKPITIRQLIFTYLIPIIPIFYAWDGQASLPRMYAFNDVESLLKPFENDTYTWEIKPGKKSNGKKLGYYILGVPK</sequence>
<keyword evidence="1" id="KW-1133">Transmembrane helix</keyword>
<comment type="caution">
    <text evidence="2">The sequence shown here is derived from an EMBL/GenBank/DDBJ whole genome shotgun (WGS) entry which is preliminary data.</text>
</comment>
<keyword evidence="1" id="KW-0472">Membrane</keyword>
<reference evidence="2 3" key="1">
    <citation type="submission" date="2023-09" db="EMBL/GenBank/DDBJ databases">
        <title>Novel taxa isolated from Blanes Bay.</title>
        <authorList>
            <person name="Rey-Velasco X."/>
            <person name="Lucena T."/>
        </authorList>
    </citation>
    <scope>NUCLEOTIDE SEQUENCE [LARGE SCALE GENOMIC DNA]</scope>
    <source>
        <strain evidence="2 3">S356</strain>
    </source>
</reference>
<gene>
    <name evidence="2" type="ORF">RQM59_09370</name>
</gene>